<dbReference type="PROSITE" id="PS50893">
    <property type="entry name" value="ABC_TRANSPORTER_2"/>
    <property type="match status" value="1"/>
</dbReference>
<dbReference type="Pfam" id="PF00005">
    <property type="entry name" value="ABC_tran"/>
    <property type="match status" value="1"/>
</dbReference>
<evidence type="ECO:0000256" key="2">
    <source>
        <dbReference type="ARBA" id="ARBA00022448"/>
    </source>
</evidence>
<proteinExistence type="predicted"/>
<dbReference type="AlphaFoldDB" id="T1HAW8"/>
<keyword evidence="11" id="KW-1185">Reference proteome</keyword>
<dbReference type="InterPro" id="IPR027417">
    <property type="entry name" value="P-loop_NTPase"/>
</dbReference>
<evidence type="ECO:0000256" key="5">
    <source>
        <dbReference type="ARBA" id="ARBA00022741"/>
    </source>
</evidence>
<dbReference type="Gene3D" id="3.40.50.300">
    <property type="entry name" value="P-loop containing nucleotide triphosphate hydrolases"/>
    <property type="match status" value="1"/>
</dbReference>
<evidence type="ECO:0000256" key="8">
    <source>
        <dbReference type="ARBA" id="ARBA00023136"/>
    </source>
</evidence>
<keyword evidence="4" id="KW-0812">Transmembrane</keyword>
<dbReference type="SMART" id="SM00382">
    <property type="entry name" value="AAA"/>
    <property type="match status" value="1"/>
</dbReference>
<keyword evidence="6" id="KW-0067">ATP-binding</keyword>
<dbReference type="SUPFAM" id="SSF52540">
    <property type="entry name" value="P-loop containing nucleoside triphosphate hydrolases"/>
    <property type="match status" value="1"/>
</dbReference>
<evidence type="ECO:0000256" key="1">
    <source>
        <dbReference type="ARBA" id="ARBA00004651"/>
    </source>
</evidence>
<keyword evidence="9" id="KW-0325">Glycoprotein</keyword>
<name>T1HAW8_RHOPR</name>
<dbReference type="VEuPathDB" id="VectorBase:RPRC001174"/>
<evidence type="ECO:0000256" key="3">
    <source>
        <dbReference type="ARBA" id="ARBA00022475"/>
    </source>
</evidence>
<dbReference type="PANTHER" id="PTHR24223:SF330">
    <property type="entry name" value="ATP-BINDING CASSETTE SUB-FAMILY C MEMBER 10"/>
    <property type="match status" value="1"/>
</dbReference>
<dbReference type="EnsemblMetazoa" id="RPRC001174-RA">
    <property type="protein sequence ID" value="RPRC001174-PA"/>
    <property type="gene ID" value="RPRC001174"/>
</dbReference>
<evidence type="ECO:0000256" key="9">
    <source>
        <dbReference type="ARBA" id="ARBA00023180"/>
    </source>
</evidence>
<keyword evidence="2" id="KW-0813">Transport</keyword>
<dbReference type="STRING" id="13249.T1HAW8"/>
<keyword evidence="5" id="KW-0547">Nucleotide-binding</keyword>
<dbReference type="InterPro" id="IPR050173">
    <property type="entry name" value="ABC_transporter_C-like"/>
</dbReference>
<dbReference type="HOGENOM" id="CLU_950964_0_0_1"/>
<dbReference type="EMBL" id="ACPB03017575">
    <property type="status" value="NOT_ANNOTATED_CDS"/>
    <property type="molecule type" value="Genomic_DNA"/>
</dbReference>
<dbReference type="CDD" id="cd03244">
    <property type="entry name" value="ABCC_MRP_domain2"/>
    <property type="match status" value="1"/>
</dbReference>
<dbReference type="GO" id="GO:0005524">
    <property type="term" value="F:ATP binding"/>
    <property type="evidence" value="ECO:0007669"/>
    <property type="project" value="UniProtKB-KW"/>
</dbReference>
<evidence type="ECO:0000313" key="11">
    <source>
        <dbReference type="Proteomes" id="UP000015103"/>
    </source>
</evidence>
<protein>
    <submittedName>
        <fullName evidence="10">ABC transporter domain-containing protein</fullName>
    </submittedName>
</protein>
<evidence type="ECO:0000256" key="7">
    <source>
        <dbReference type="ARBA" id="ARBA00022989"/>
    </source>
</evidence>
<evidence type="ECO:0000256" key="4">
    <source>
        <dbReference type="ARBA" id="ARBA00022692"/>
    </source>
</evidence>
<evidence type="ECO:0000313" key="10">
    <source>
        <dbReference type="EnsemblMetazoa" id="RPRC001174-PA"/>
    </source>
</evidence>
<accession>T1HAW8</accession>
<dbReference type="GO" id="GO:0005886">
    <property type="term" value="C:plasma membrane"/>
    <property type="evidence" value="ECO:0007669"/>
    <property type="project" value="UniProtKB-SubCell"/>
</dbReference>
<dbReference type="OMA" id="YANITHA"/>
<dbReference type="InterPro" id="IPR003593">
    <property type="entry name" value="AAA+_ATPase"/>
</dbReference>
<evidence type="ECO:0000256" key="6">
    <source>
        <dbReference type="ARBA" id="ARBA00022840"/>
    </source>
</evidence>
<dbReference type="eggNOG" id="KOG0054">
    <property type="taxonomic scope" value="Eukaryota"/>
</dbReference>
<sequence length="293" mass="32069">MTDHLPYSLRDVSFSTRPSERVAIVGRTGAGKSSIISALFRLAEIGEGTVTIDSVNTKLIALPDLRSRLSIIPQDPFVFEGTVRSNLDPHGKFNDGDLWSALGKTQLAHVVRTLGGLETLLKKGLLSVGQSQLLALTRAILQNNKVVCIDEATANVDDETDRLIQQTIRASFRQTTVITIAHRVKTIIDYDSCGQLLTFDSQALTRSTAQSYSQTTVQTPIELQGGFIMAKTLRLDKGMYVLREDLIIDTSAEVILDPGVEISFAPMVGITVRGIFRAMYGTLNGEECRVVWG</sequence>
<organism evidence="10 11">
    <name type="scientific">Rhodnius prolixus</name>
    <name type="common">Triatomid bug</name>
    <dbReference type="NCBI Taxonomy" id="13249"/>
    <lineage>
        <taxon>Eukaryota</taxon>
        <taxon>Metazoa</taxon>
        <taxon>Ecdysozoa</taxon>
        <taxon>Arthropoda</taxon>
        <taxon>Hexapoda</taxon>
        <taxon>Insecta</taxon>
        <taxon>Pterygota</taxon>
        <taxon>Neoptera</taxon>
        <taxon>Paraneoptera</taxon>
        <taxon>Hemiptera</taxon>
        <taxon>Heteroptera</taxon>
        <taxon>Panheteroptera</taxon>
        <taxon>Cimicomorpha</taxon>
        <taxon>Reduviidae</taxon>
        <taxon>Triatominae</taxon>
        <taxon>Rhodnius</taxon>
    </lineage>
</organism>
<keyword evidence="3" id="KW-1003">Cell membrane</keyword>
<dbReference type="GO" id="GO:0016887">
    <property type="term" value="F:ATP hydrolysis activity"/>
    <property type="evidence" value="ECO:0007669"/>
    <property type="project" value="InterPro"/>
</dbReference>
<reference evidence="10" key="1">
    <citation type="submission" date="2015-05" db="UniProtKB">
        <authorList>
            <consortium name="EnsemblMetazoa"/>
        </authorList>
    </citation>
    <scope>IDENTIFICATION</scope>
</reference>
<dbReference type="InParanoid" id="T1HAW8"/>
<dbReference type="InterPro" id="IPR003439">
    <property type="entry name" value="ABC_transporter-like_ATP-bd"/>
</dbReference>
<dbReference type="EMBL" id="ACPB03017576">
    <property type="status" value="NOT_ANNOTATED_CDS"/>
    <property type="molecule type" value="Genomic_DNA"/>
</dbReference>
<dbReference type="PANTHER" id="PTHR24223">
    <property type="entry name" value="ATP-BINDING CASSETTE SUB-FAMILY C"/>
    <property type="match status" value="1"/>
</dbReference>
<dbReference type="Proteomes" id="UP000015103">
    <property type="component" value="Unassembled WGS sequence"/>
</dbReference>
<keyword evidence="8" id="KW-0472">Membrane</keyword>
<dbReference type="GO" id="GO:0042626">
    <property type="term" value="F:ATPase-coupled transmembrane transporter activity"/>
    <property type="evidence" value="ECO:0007669"/>
    <property type="project" value="TreeGrafter"/>
</dbReference>
<dbReference type="FunFam" id="3.40.50.300:FF:002145">
    <property type="entry name" value="ABC transporter (MsbA subfamily)"/>
    <property type="match status" value="1"/>
</dbReference>
<keyword evidence="7" id="KW-1133">Transmembrane helix</keyword>
<comment type="subcellular location">
    <subcellularLocation>
        <location evidence="1">Cell membrane</location>
        <topology evidence="1">Multi-pass membrane protein</topology>
    </subcellularLocation>
</comment>